<evidence type="ECO:0000259" key="1">
    <source>
        <dbReference type="Pfam" id="PF17921"/>
    </source>
</evidence>
<evidence type="ECO:0000313" key="3">
    <source>
        <dbReference type="Proteomes" id="UP001234989"/>
    </source>
</evidence>
<feature type="domain" description="Integrase zinc-binding" evidence="1">
    <location>
        <begin position="15"/>
        <end position="70"/>
    </location>
</feature>
<accession>A0AAF0R7H3</accession>
<sequence length="145" mass="17300">MVRYQVRLCVPNVGELRQHILIEAHNFRYSIHQSATKTYHDLRKVYWWNDMKRNIAYFMARCSYCQKAKVEHQKPGGVTQEISIPTCMWEVINMDFIASLPRTRRQHNSFWVIVDIVTKLVHFLTVMTIDSMEEWRITPDSILAK</sequence>
<protein>
    <recommendedName>
        <fullName evidence="1">Integrase zinc-binding domain-containing protein</fullName>
    </recommendedName>
</protein>
<dbReference type="Gene3D" id="1.10.340.70">
    <property type="match status" value="1"/>
</dbReference>
<gene>
    <name evidence="2" type="ORF">MTR67_026576</name>
</gene>
<dbReference type="PANTHER" id="PTHR45835">
    <property type="entry name" value="YALI0A06105P"/>
    <property type="match status" value="1"/>
</dbReference>
<name>A0AAF0R7H3_SOLVR</name>
<dbReference type="PANTHER" id="PTHR45835:SF91">
    <property type="entry name" value="RETROTRANSPOSON, TY3-GYPSY SUBCLASS-LIKE PROTEIN"/>
    <property type="match status" value="1"/>
</dbReference>
<evidence type="ECO:0000313" key="2">
    <source>
        <dbReference type="EMBL" id="WMV33191.1"/>
    </source>
</evidence>
<dbReference type="Pfam" id="PF17921">
    <property type="entry name" value="Integrase_H2C2"/>
    <property type="match status" value="1"/>
</dbReference>
<keyword evidence="3" id="KW-1185">Reference proteome</keyword>
<dbReference type="EMBL" id="CP133617">
    <property type="protein sequence ID" value="WMV33191.1"/>
    <property type="molecule type" value="Genomic_DNA"/>
</dbReference>
<dbReference type="Proteomes" id="UP001234989">
    <property type="component" value="Chromosome 6"/>
</dbReference>
<dbReference type="InterPro" id="IPR041588">
    <property type="entry name" value="Integrase_H2C2"/>
</dbReference>
<reference evidence="2" key="1">
    <citation type="submission" date="2023-08" db="EMBL/GenBank/DDBJ databases">
        <title>A de novo genome assembly of Solanum verrucosum Schlechtendal, a Mexican diploid species geographically isolated from the other diploid A-genome species in potato relatives.</title>
        <authorList>
            <person name="Hosaka K."/>
        </authorList>
    </citation>
    <scope>NUCLEOTIDE SEQUENCE</scope>
    <source>
        <tissue evidence="2">Young leaves</tissue>
    </source>
</reference>
<proteinExistence type="predicted"/>
<dbReference type="AlphaFoldDB" id="A0AAF0R7H3"/>
<organism evidence="2 3">
    <name type="scientific">Solanum verrucosum</name>
    <dbReference type="NCBI Taxonomy" id="315347"/>
    <lineage>
        <taxon>Eukaryota</taxon>
        <taxon>Viridiplantae</taxon>
        <taxon>Streptophyta</taxon>
        <taxon>Embryophyta</taxon>
        <taxon>Tracheophyta</taxon>
        <taxon>Spermatophyta</taxon>
        <taxon>Magnoliopsida</taxon>
        <taxon>eudicotyledons</taxon>
        <taxon>Gunneridae</taxon>
        <taxon>Pentapetalae</taxon>
        <taxon>asterids</taxon>
        <taxon>lamiids</taxon>
        <taxon>Solanales</taxon>
        <taxon>Solanaceae</taxon>
        <taxon>Solanoideae</taxon>
        <taxon>Solaneae</taxon>
        <taxon>Solanum</taxon>
    </lineage>
</organism>